<dbReference type="AlphaFoldDB" id="A0A1I0CNR7"/>
<evidence type="ECO:0000313" key="4">
    <source>
        <dbReference type="Proteomes" id="UP000214760"/>
    </source>
</evidence>
<name>A0A1I0CNR7_9FIRM</name>
<reference evidence="3" key="2">
    <citation type="submission" date="2016-10" db="EMBL/GenBank/DDBJ databases">
        <authorList>
            <person name="Varghese N."/>
            <person name="Submissions S."/>
        </authorList>
    </citation>
    <scope>NUCLEOTIDE SEQUENCE [LARGE SCALE GENOMIC DNA]</scope>
    <source>
        <strain evidence="3">KH1P1</strain>
    </source>
</reference>
<evidence type="ECO:0000313" key="1">
    <source>
        <dbReference type="EMBL" id="SET21312.1"/>
    </source>
</evidence>
<dbReference type="Pfam" id="PF09719">
    <property type="entry name" value="C_GCAxxG_C_C"/>
    <property type="match status" value="1"/>
</dbReference>
<dbReference type="eggNOG" id="COG1433">
    <property type="taxonomic scope" value="Bacteria"/>
</dbReference>
<reference evidence="1 4" key="1">
    <citation type="submission" date="2016-10" db="EMBL/GenBank/DDBJ databases">
        <authorList>
            <person name="de Groot N.N."/>
        </authorList>
    </citation>
    <scope>NUCLEOTIDE SEQUENCE [LARGE SCALE GENOMIC DNA]</scope>
    <source>
        <strain evidence="2 4">F</strain>
        <strain evidence="1">KH1P1</strain>
    </source>
</reference>
<accession>A0A1I0CNR7</accession>
<evidence type="ECO:0000313" key="3">
    <source>
        <dbReference type="Proteomes" id="UP000199820"/>
    </source>
</evidence>
<dbReference type="Proteomes" id="UP000214760">
    <property type="component" value="Unassembled WGS sequence"/>
</dbReference>
<evidence type="ECO:0000313" key="2">
    <source>
        <dbReference type="EMBL" id="SFR63324.1"/>
    </source>
</evidence>
<dbReference type="InterPro" id="IPR010181">
    <property type="entry name" value="CGCAxxGCC_motif"/>
</dbReference>
<organism evidence="1 3">
    <name type="scientific">[Clostridium] aminophilum</name>
    <dbReference type="NCBI Taxonomy" id="1526"/>
    <lineage>
        <taxon>Bacteria</taxon>
        <taxon>Bacillati</taxon>
        <taxon>Bacillota</taxon>
        <taxon>Clostridia</taxon>
        <taxon>Lachnospirales</taxon>
        <taxon>Lachnospiraceae</taxon>
    </lineage>
</organism>
<dbReference type="Proteomes" id="UP000199820">
    <property type="component" value="Unassembled WGS sequence"/>
</dbReference>
<sequence length="131" mass="13932">MTIQERAEKAVELKLSGRCNCAQAVATVLADQTELSEEQLRMLTAGFCAGMGNLQATCGALIGAGMITGLKTEGRGTLGMTKQIQEEFGRRCGALKCGDLKTMTDGKPLCSCEDCVRNAVMIYGEKMGITE</sequence>
<proteinExistence type="predicted"/>
<protein>
    <submittedName>
        <fullName evidence="1">Putative redox-active protein (C_GCAxxG_C_C)</fullName>
    </submittedName>
</protein>
<dbReference type="OrthoDB" id="9791535at2"/>
<keyword evidence="3" id="KW-1185">Reference proteome</keyword>
<dbReference type="STRING" id="1526.SAMN02910262_00059"/>
<gene>
    <name evidence="2" type="ORF">SAMN02910262_00059</name>
    <name evidence="1" type="ORF">SAMN04487771_100819</name>
</gene>
<dbReference type="EMBL" id="FOIL01000008">
    <property type="protein sequence ID" value="SET21312.1"/>
    <property type="molecule type" value="Genomic_DNA"/>
</dbReference>
<dbReference type="EMBL" id="FOZC01000001">
    <property type="protein sequence ID" value="SFR63324.1"/>
    <property type="molecule type" value="Genomic_DNA"/>
</dbReference>
<dbReference type="RefSeq" id="WP_031471039.1">
    <property type="nucleotide sequence ID" value="NZ_FOIL01000008.1"/>
</dbReference>